<dbReference type="PIRSF" id="PIRSF018266">
    <property type="entry name" value="FecR"/>
    <property type="match status" value="1"/>
</dbReference>
<dbReference type="RefSeq" id="WP_217893303.1">
    <property type="nucleotide sequence ID" value="NZ_JAHSTS010000002.1"/>
</dbReference>
<reference evidence="3 4" key="1">
    <citation type="submission" date="2021-06" db="EMBL/GenBank/DDBJ databases">
        <title>Updating the genus Pseudomonas: Description of 43 new species and partition of the Pseudomonas putida group.</title>
        <authorList>
            <person name="Girard L."/>
            <person name="Lood C."/>
            <person name="Vandamme P."/>
            <person name="Rokni-Zadeh H."/>
            <person name="Van Noort V."/>
            <person name="Hofte M."/>
            <person name="Lavigne R."/>
            <person name="De Mot R."/>
        </authorList>
    </citation>
    <scope>NUCLEOTIDE SEQUENCE [LARGE SCALE GENOMIC DNA]</scope>
    <source>
        <strain evidence="3 4">COR58</strain>
    </source>
</reference>
<evidence type="ECO:0000313" key="4">
    <source>
        <dbReference type="Proteomes" id="UP000765224"/>
    </source>
</evidence>
<dbReference type="Proteomes" id="UP000765224">
    <property type="component" value="Unassembled WGS sequence"/>
</dbReference>
<feature type="domain" description="FecR protein" evidence="1">
    <location>
        <begin position="112"/>
        <end position="203"/>
    </location>
</feature>
<dbReference type="EMBL" id="JAHSTS010000002">
    <property type="protein sequence ID" value="MBV4459860.1"/>
    <property type="molecule type" value="Genomic_DNA"/>
</dbReference>
<evidence type="ECO:0000313" key="3">
    <source>
        <dbReference type="EMBL" id="MBV4459860.1"/>
    </source>
</evidence>
<comment type="caution">
    <text evidence="3">The sequence shown here is derived from an EMBL/GenBank/DDBJ whole genome shotgun (WGS) entry which is preliminary data.</text>
</comment>
<evidence type="ECO:0000259" key="1">
    <source>
        <dbReference type="Pfam" id="PF04773"/>
    </source>
</evidence>
<gene>
    <name evidence="3" type="ORF">KVG96_18050</name>
</gene>
<dbReference type="Pfam" id="PF04773">
    <property type="entry name" value="FecR"/>
    <property type="match status" value="1"/>
</dbReference>
<organism evidence="3 4">
    <name type="scientific">Pseudomonas ekonensis</name>
    <dbReference type="NCBI Taxonomy" id="2842353"/>
    <lineage>
        <taxon>Bacteria</taxon>
        <taxon>Pseudomonadati</taxon>
        <taxon>Pseudomonadota</taxon>
        <taxon>Gammaproteobacteria</taxon>
        <taxon>Pseudomonadales</taxon>
        <taxon>Pseudomonadaceae</taxon>
        <taxon>Pseudomonas</taxon>
    </lineage>
</organism>
<sequence length="319" mass="34932">MNVPHDLTVGPAGDSVDAQAAAWFTRNRRQPGPATRRAFEWWLREPEHAKAYQAFEALWADLEGLRPSQRPAAVAPRKPVSRWRPALATAAALLCAVLALPLGTSHAVHHQQIATQSRDMRTLELPDGSTLSVNANTQLRIEFDSQQRRLILERGQFYVDVAPDKERPLWVQAGDATVRVVGTGFDVRRSDAQLVVSVAHGQVAFAPANRAPLLLGAQQQAAVDLADGAVRQQTLADGQVADWRTGHLSFRNRDLASLVDELNLYRPHPVLLANARLGQIKVSGHLDTQDPDALVNALPALIPVKAVPLADGRIRLENR</sequence>
<accession>A0ABS6PHA6</accession>
<protein>
    <submittedName>
        <fullName evidence="3">FecR domain-containing protein</fullName>
    </submittedName>
</protein>
<feature type="domain" description="FecR N-terminal" evidence="2">
    <location>
        <begin position="19"/>
        <end position="58"/>
    </location>
</feature>
<evidence type="ECO:0000259" key="2">
    <source>
        <dbReference type="Pfam" id="PF16220"/>
    </source>
</evidence>
<dbReference type="PANTHER" id="PTHR30273:SF2">
    <property type="entry name" value="PROTEIN FECR"/>
    <property type="match status" value="1"/>
</dbReference>
<proteinExistence type="predicted"/>
<name>A0ABS6PHA6_9PSED</name>
<keyword evidence="4" id="KW-1185">Reference proteome</keyword>
<dbReference type="InterPro" id="IPR012373">
    <property type="entry name" value="Ferrdict_sens_TM"/>
</dbReference>
<dbReference type="PANTHER" id="PTHR30273">
    <property type="entry name" value="PERIPLASMIC SIGNAL SENSOR AND SIGMA FACTOR ACTIVATOR FECR-RELATED"/>
    <property type="match status" value="1"/>
</dbReference>
<dbReference type="Pfam" id="PF16220">
    <property type="entry name" value="DUF4880"/>
    <property type="match status" value="1"/>
</dbReference>
<dbReference type="InterPro" id="IPR006860">
    <property type="entry name" value="FecR"/>
</dbReference>
<dbReference type="InterPro" id="IPR032623">
    <property type="entry name" value="FecR_N"/>
</dbReference>